<feature type="chain" id="PRO_5013341589" evidence="2">
    <location>
        <begin position="25"/>
        <end position="327"/>
    </location>
</feature>
<dbReference type="PANTHER" id="PTHR42928">
    <property type="entry name" value="TRICARBOXYLATE-BINDING PROTEIN"/>
    <property type="match status" value="1"/>
</dbReference>
<dbReference type="Proteomes" id="UP000189627">
    <property type="component" value="Chromosome 1"/>
</dbReference>
<sequence>MNRRSWLLTTMGALALPQLRPAFAGAYPDRPIRMIVPFLAGSSPDLLARTLGSELGNRLRQPVVVENMPGAGGLIGTQALKRAAPDGYAIGLLANTQLINAHMYPKKPFDLATDFTPITSFSGGASVVVVKSSSNIRTLRDLIEQIRREPEKYNYASSGKGSIAHLAAEALLRQHDAKAMHVPYKGGPEIVTSILNGQVQFGIPVVSSSMPYLRSGQLRPLAVTTAGRSQLLPDVPTIAEALPPGYVIDNWGGIFAPGKLPPAVLALLFSHLHAIVAEGKLDALARDSGAEVRLSKSPADFAEFVRAEDRQYGKWIAGIGVAKDMEG</sequence>
<evidence type="ECO:0000313" key="3">
    <source>
        <dbReference type="EMBL" id="AQV94447.1"/>
    </source>
</evidence>
<dbReference type="KEGG" id="cuh:BJN34_11165"/>
<organism evidence="3 4">
    <name type="scientific">Cupriavidus necator</name>
    <name type="common">Alcaligenes eutrophus</name>
    <name type="synonym">Ralstonia eutropha</name>
    <dbReference type="NCBI Taxonomy" id="106590"/>
    <lineage>
        <taxon>Bacteria</taxon>
        <taxon>Pseudomonadati</taxon>
        <taxon>Pseudomonadota</taxon>
        <taxon>Betaproteobacteria</taxon>
        <taxon>Burkholderiales</taxon>
        <taxon>Burkholderiaceae</taxon>
        <taxon>Cupriavidus</taxon>
    </lineage>
</organism>
<feature type="signal peptide" evidence="2">
    <location>
        <begin position="1"/>
        <end position="24"/>
    </location>
</feature>
<dbReference type="SUPFAM" id="SSF53850">
    <property type="entry name" value="Periplasmic binding protein-like II"/>
    <property type="match status" value="1"/>
</dbReference>
<gene>
    <name evidence="3" type="ORF">BJN34_11165</name>
</gene>
<dbReference type="AlphaFoldDB" id="A0A1U9UPT2"/>
<dbReference type="PIRSF" id="PIRSF017082">
    <property type="entry name" value="YflP"/>
    <property type="match status" value="1"/>
</dbReference>
<dbReference type="PANTHER" id="PTHR42928:SF5">
    <property type="entry name" value="BLR1237 PROTEIN"/>
    <property type="match status" value="1"/>
</dbReference>
<dbReference type="OrthoDB" id="8678477at2"/>
<accession>A0A1U9UPT2</accession>
<name>A0A1U9UPT2_CUPNE</name>
<reference evidence="4" key="1">
    <citation type="submission" date="2017-02" db="EMBL/GenBank/DDBJ databases">
        <title>Complete genome sequence of Cupriavidus necator strain NH9, a 3-chlorobenzoate degrader.</title>
        <authorList>
            <person name="Moriuchi R."/>
            <person name="Dohra H."/>
            <person name="Ogawa N."/>
        </authorList>
    </citation>
    <scope>NUCLEOTIDE SEQUENCE [LARGE SCALE GENOMIC DNA]</scope>
    <source>
        <strain evidence="4">NH9</strain>
    </source>
</reference>
<dbReference type="Pfam" id="PF03401">
    <property type="entry name" value="TctC"/>
    <property type="match status" value="1"/>
</dbReference>
<keyword evidence="2" id="KW-0732">Signal</keyword>
<proteinExistence type="inferred from homology"/>
<protein>
    <submittedName>
        <fullName evidence="3">ABC transporter substrate-binding protein</fullName>
    </submittedName>
</protein>
<evidence type="ECO:0000256" key="1">
    <source>
        <dbReference type="ARBA" id="ARBA00006987"/>
    </source>
</evidence>
<comment type="similarity">
    <text evidence="1">Belongs to the UPF0065 (bug) family.</text>
</comment>
<dbReference type="EMBL" id="CP017757">
    <property type="protein sequence ID" value="AQV94447.1"/>
    <property type="molecule type" value="Genomic_DNA"/>
</dbReference>
<dbReference type="InterPro" id="IPR042100">
    <property type="entry name" value="Bug_dom1"/>
</dbReference>
<dbReference type="RefSeq" id="WP_078196676.1">
    <property type="nucleotide sequence ID" value="NZ_CP017757.2"/>
</dbReference>
<evidence type="ECO:0000256" key="2">
    <source>
        <dbReference type="SAM" id="SignalP"/>
    </source>
</evidence>
<dbReference type="Gene3D" id="3.40.190.150">
    <property type="entry name" value="Bordetella uptake gene, domain 1"/>
    <property type="match status" value="1"/>
</dbReference>
<dbReference type="InterPro" id="IPR005064">
    <property type="entry name" value="BUG"/>
</dbReference>
<evidence type="ECO:0000313" key="4">
    <source>
        <dbReference type="Proteomes" id="UP000189627"/>
    </source>
</evidence>
<dbReference type="Gene3D" id="3.40.190.10">
    <property type="entry name" value="Periplasmic binding protein-like II"/>
    <property type="match status" value="1"/>
</dbReference>